<feature type="compositionally biased region" description="Basic and acidic residues" evidence="2">
    <location>
        <begin position="1"/>
        <end position="17"/>
    </location>
</feature>
<feature type="region of interest" description="Disordered" evidence="2">
    <location>
        <begin position="467"/>
        <end position="749"/>
    </location>
</feature>
<dbReference type="OMA" id="PRPCACD"/>
<feature type="region of interest" description="Disordered" evidence="2">
    <location>
        <begin position="860"/>
        <end position="908"/>
    </location>
</feature>
<evidence type="ECO:0000256" key="1">
    <source>
        <dbReference type="SAM" id="Coils"/>
    </source>
</evidence>
<feature type="compositionally biased region" description="Acidic residues" evidence="2">
    <location>
        <begin position="672"/>
        <end position="682"/>
    </location>
</feature>
<keyword evidence="1" id="KW-0175">Coiled coil</keyword>
<name>F0YCF9_AURAN</name>
<feature type="compositionally biased region" description="Basic and acidic residues" evidence="2">
    <location>
        <begin position="644"/>
        <end position="653"/>
    </location>
</feature>
<dbReference type="RefSeq" id="XP_009037922.1">
    <property type="nucleotide sequence ID" value="XM_009039674.1"/>
</dbReference>
<dbReference type="InParanoid" id="F0YCF9"/>
<feature type="region of interest" description="Disordered" evidence="2">
    <location>
        <begin position="1"/>
        <end position="36"/>
    </location>
</feature>
<keyword evidence="4" id="KW-1185">Reference proteome</keyword>
<proteinExistence type="predicted"/>
<organism evidence="4">
    <name type="scientific">Aureococcus anophagefferens</name>
    <name type="common">Harmful bloom alga</name>
    <dbReference type="NCBI Taxonomy" id="44056"/>
    <lineage>
        <taxon>Eukaryota</taxon>
        <taxon>Sar</taxon>
        <taxon>Stramenopiles</taxon>
        <taxon>Ochrophyta</taxon>
        <taxon>Pelagophyceae</taxon>
        <taxon>Pelagomonadales</taxon>
        <taxon>Pelagomonadaceae</taxon>
        <taxon>Aureococcus</taxon>
    </lineage>
</organism>
<sequence length="908" mass="97265">MDRDLEATYGDDERREAPSLLVSPSERSRSIRQSAHAASAEASIEAIDAIEEALSAAAPYPLEPERPANARTVSEFGRAELAELDAESALLDEVGAEVAALRRENAELRSRDPLAGLERAADLETELDDLRRRLEETRAKNAELLDASEARVKREAALVDEARGAARVAREELRLKGLEFAALRDGLLAENGKLRELRDASRDEADRGGADLPAHLRRPTIKPTGQCPRCWRPRPCACDDVEADVVVDRAPARPRAAAVDPFAHADGDVSVEAAERKRADAAAASEAATAARLAEARAATAEKLARARAEGATCPICWKPRPCACDDGPADESARARADTAACPPCPAPAAAPARVDGASTRVDAATNVDGATTNAAPPLPTVCAPMPVRALRGEGRVVAGATFERERLASPQLRGAPASPPRPREAPAPRDRRRLERDLDLPEDCFIVTRDEAQTLRDEIDTLRREAADARHEARRARRGDRASPRDGARRNGERRAASPRDEARRAASPRDGERRATSPRDETRRAASPRDEERRATSPRDETRRAASPRDEERRAASPRDEARRATSPRNGERRATSPRDEERRATPPRDPSPKKSSPKKSSPKKSPRRAPSPSPSPRRDGEATLESGDDGAEAWSGSSEDPDRAAEPSHERRRRRRDARRRARRDGDDGGDDDDDGEGDAPRAGAPPEPEAATPVGGRLREASPARASDLAARDDGAGAAAAAASPPASPRPRAASRIEAAGGPPTWAVDLVGAEDYDRLCLARPGDYAPTGPRRSTPATCAVDGGRLVLRSGAAKWRAAVPLASIAEVDWDARGTGLVRVAFAAPGGARRAYYFKIPTPDHHDVVADIVATIEERQPESGGGDQSNPLQVTPDFRLPTGVRATRANGTVLRGSPASPIRLGGL</sequence>
<feature type="compositionally biased region" description="Basic residues" evidence="2">
    <location>
        <begin position="599"/>
        <end position="611"/>
    </location>
</feature>
<gene>
    <name evidence="3" type="ORF">AURANDRAFT_64979</name>
</gene>
<dbReference type="Proteomes" id="UP000002729">
    <property type="component" value="Unassembled WGS sequence"/>
</dbReference>
<reference evidence="3 4" key="1">
    <citation type="journal article" date="2011" name="Proc. Natl. Acad. Sci. U.S.A.">
        <title>Niche of harmful alga Aureococcus anophagefferens revealed through ecogenomics.</title>
        <authorList>
            <person name="Gobler C.J."/>
            <person name="Berry D.L."/>
            <person name="Dyhrman S.T."/>
            <person name="Wilhelm S.W."/>
            <person name="Salamov A."/>
            <person name="Lobanov A.V."/>
            <person name="Zhang Y."/>
            <person name="Collier J.L."/>
            <person name="Wurch L.L."/>
            <person name="Kustka A.B."/>
            <person name="Dill B.D."/>
            <person name="Shah M."/>
            <person name="VerBerkmoes N.C."/>
            <person name="Kuo A."/>
            <person name="Terry A."/>
            <person name="Pangilinan J."/>
            <person name="Lindquist E.A."/>
            <person name="Lucas S."/>
            <person name="Paulsen I.T."/>
            <person name="Hattenrath-Lehmann T.K."/>
            <person name="Talmage S.C."/>
            <person name="Walker E.A."/>
            <person name="Koch F."/>
            <person name="Burson A.M."/>
            <person name="Marcoval M.A."/>
            <person name="Tang Y.Z."/>
            <person name="Lecleir G.R."/>
            <person name="Coyne K.J."/>
            <person name="Berg G.M."/>
            <person name="Bertrand E.M."/>
            <person name="Saito M.A."/>
            <person name="Gladyshev V.N."/>
            <person name="Grigoriev I.V."/>
        </authorList>
    </citation>
    <scope>NUCLEOTIDE SEQUENCE [LARGE SCALE GENOMIC DNA]</scope>
    <source>
        <strain evidence="4">CCMP 1984</strain>
    </source>
</reference>
<protein>
    <submittedName>
        <fullName evidence="3">Uncharacterized protein</fullName>
    </submittedName>
</protein>
<evidence type="ECO:0000256" key="2">
    <source>
        <dbReference type="SAM" id="MobiDB-lite"/>
    </source>
</evidence>
<dbReference type="AlphaFoldDB" id="F0YCF9"/>
<feature type="compositionally biased region" description="Basic and acidic residues" evidence="2">
    <location>
        <begin position="481"/>
        <end position="596"/>
    </location>
</feature>
<feature type="compositionally biased region" description="Basic residues" evidence="2">
    <location>
        <begin position="654"/>
        <end position="667"/>
    </location>
</feature>
<accession>F0YCF9</accession>
<dbReference type="OrthoDB" id="10267305at2759"/>
<feature type="region of interest" description="Disordered" evidence="2">
    <location>
        <begin position="404"/>
        <end position="438"/>
    </location>
</feature>
<dbReference type="KEGG" id="aaf:AURANDRAFT_64979"/>
<feature type="compositionally biased region" description="Basic and acidic residues" evidence="2">
    <location>
        <begin position="423"/>
        <end position="438"/>
    </location>
</feature>
<dbReference type="EMBL" id="GL833131">
    <property type="protein sequence ID" value="EGB07289.1"/>
    <property type="molecule type" value="Genomic_DNA"/>
</dbReference>
<feature type="coiled-coil region" evidence="1">
    <location>
        <begin position="84"/>
        <end position="147"/>
    </location>
</feature>
<feature type="region of interest" description="Disordered" evidence="2">
    <location>
        <begin position="199"/>
        <end position="219"/>
    </location>
</feature>
<evidence type="ECO:0000313" key="4">
    <source>
        <dbReference type="Proteomes" id="UP000002729"/>
    </source>
</evidence>
<evidence type="ECO:0000313" key="3">
    <source>
        <dbReference type="EMBL" id="EGB07289.1"/>
    </source>
</evidence>
<feature type="compositionally biased region" description="Low complexity" evidence="2">
    <location>
        <begin position="721"/>
        <end position="741"/>
    </location>
</feature>
<dbReference type="GeneID" id="20225105"/>
<feature type="compositionally biased region" description="Basic and acidic residues" evidence="2">
    <location>
        <begin position="199"/>
        <end position="209"/>
    </location>
</feature>